<evidence type="ECO:0000313" key="16">
    <source>
        <dbReference type="EMBL" id="TSJ45723.1"/>
    </source>
</evidence>
<evidence type="ECO:0000256" key="12">
    <source>
        <dbReference type="ARBA" id="ARBA00056901"/>
    </source>
</evidence>
<evidence type="ECO:0000256" key="13">
    <source>
        <dbReference type="ARBA" id="ARBA00072146"/>
    </source>
</evidence>
<dbReference type="NCBIfam" id="NF001097">
    <property type="entry name" value="PRK00129.1"/>
    <property type="match status" value="1"/>
</dbReference>
<evidence type="ECO:0000256" key="9">
    <source>
        <dbReference type="ARBA" id="ARBA00023134"/>
    </source>
</evidence>
<dbReference type="InterPro" id="IPR000836">
    <property type="entry name" value="PRTase_dom"/>
</dbReference>
<evidence type="ECO:0000256" key="10">
    <source>
        <dbReference type="ARBA" id="ARBA00031082"/>
    </source>
</evidence>
<protein>
    <recommendedName>
        <fullName evidence="13">Uracil phosphoribosyltransferase</fullName>
        <ecNumber evidence="4">2.4.2.9</ecNumber>
    </recommendedName>
    <alternativeName>
        <fullName evidence="10">UMP pyrophosphorylase</fullName>
    </alternativeName>
    <alternativeName>
        <fullName evidence="14">UPRTase</fullName>
    </alternativeName>
</protein>
<evidence type="ECO:0000256" key="3">
    <source>
        <dbReference type="ARBA" id="ARBA00009516"/>
    </source>
</evidence>
<comment type="similarity">
    <text evidence="3">Belongs to the UPRTase family.</text>
</comment>
<keyword evidence="7 16" id="KW-0808">Transferase</keyword>
<name>A0A556N0W7_9FLAO</name>
<keyword evidence="5" id="KW-0021">Allosteric enzyme</keyword>
<dbReference type="Gene3D" id="3.40.50.2020">
    <property type="match status" value="1"/>
</dbReference>
<dbReference type="InterPro" id="IPR029057">
    <property type="entry name" value="PRTase-like"/>
</dbReference>
<keyword evidence="17" id="KW-1185">Reference proteome</keyword>
<evidence type="ECO:0000256" key="2">
    <source>
        <dbReference type="ARBA" id="ARBA00005180"/>
    </source>
</evidence>
<comment type="cofactor">
    <cofactor evidence="1">
        <name>Mg(2+)</name>
        <dbReference type="ChEBI" id="CHEBI:18420"/>
    </cofactor>
</comment>
<dbReference type="Pfam" id="PF14681">
    <property type="entry name" value="UPRTase"/>
    <property type="match status" value="1"/>
</dbReference>
<evidence type="ECO:0000256" key="7">
    <source>
        <dbReference type="ARBA" id="ARBA00022679"/>
    </source>
</evidence>
<dbReference type="GO" id="GO:0005525">
    <property type="term" value="F:GTP binding"/>
    <property type="evidence" value="ECO:0007669"/>
    <property type="project" value="UniProtKB-KW"/>
</dbReference>
<keyword evidence="6 16" id="KW-0328">Glycosyltransferase</keyword>
<dbReference type="OrthoDB" id="9781675at2"/>
<reference evidence="16 17" key="1">
    <citation type="submission" date="2019-07" db="EMBL/GenBank/DDBJ databases">
        <authorList>
            <person name="Huq M.A."/>
        </authorList>
    </citation>
    <scope>NUCLEOTIDE SEQUENCE [LARGE SCALE GENOMIC DNA]</scope>
    <source>
        <strain evidence="16 17">MAH-3</strain>
    </source>
</reference>
<evidence type="ECO:0000256" key="14">
    <source>
        <dbReference type="ARBA" id="ARBA00079807"/>
    </source>
</evidence>
<dbReference type="RefSeq" id="WP_144332679.1">
    <property type="nucleotide sequence ID" value="NZ_VLPL01000003.1"/>
</dbReference>
<gene>
    <name evidence="16" type="ORF">FO442_08215</name>
</gene>
<evidence type="ECO:0000256" key="5">
    <source>
        <dbReference type="ARBA" id="ARBA00022533"/>
    </source>
</evidence>
<evidence type="ECO:0000256" key="4">
    <source>
        <dbReference type="ARBA" id="ARBA00011894"/>
    </source>
</evidence>
<dbReference type="SUPFAM" id="SSF53271">
    <property type="entry name" value="PRTase-like"/>
    <property type="match status" value="1"/>
</dbReference>
<dbReference type="GO" id="GO:0004845">
    <property type="term" value="F:uracil phosphoribosyltransferase activity"/>
    <property type="evidence" value="ECO:0007669"/>
    <property type="project" value="UniProtKB-EC"/>
</dbReference>
<accession>A0A556N0W7</accession>
<dbReference type="CDD" id="cd06223">
    <property type="entry name" value="PRTases_typeI"/>
    <property type="match status" value="1"/>
</dbReference>
<evidence type="ECO:0000259" key="15">
    <source>
        <dbReference type="Pfam" id="PF14681"/>
    </source>
</evidence>
<dbReference type="EC" id="2.4.2.9" evidence="4"/>
<evidence type="ECO:0000256" key="6">
    <source>
        <dbReference type="ARBA" id="ARBA00022676"/>
    </source>
</evidence>
<organism evidence="16 17">
    <name type="scientific">Fluviicola chungangensis</name>
    <dbReference type="NCBI Taxonomy" id="2597671"/>
    <lineage>
        <taxon>Bacteria</taxon>
        <taxon>Pseudomonadati</taxon>
        <taxon>Bacteroidota</taxon>
        <taxon>Flavobacteriia</taxon>
        <taxon>Flavobacteriales</taxon>
        <taxon>Crocinitomicaceae</taxon>
        <taxon>Fluviicola</taxon>
    </lineage>
</organism>
<sequence>MVYNLGQSTSIFNTFLGELRDCTVQTDPMRFRRNLERVAEVLAYELSKHLDYQTELVTTPLGEAEVSTLKQQPVLATILRAGLPMHQGLLNYFDRAESAFVSAYRKHTTAEDFDIHVEYLASPSIDGKTLIISDPMLATGSSMVMVYKALLKQGKPSKIHIVSAIAAPEAIEFVKKHLPDTACIWVGAIDKELTAQSYIVPGLGDAGDLAYGVKC</sequence>
<keyword evidence="8" id="KW-0547">Nucleotide-binding</keyword>
<dbReference type="EMBL" id="VLPL01000003">
    <property type="protein sequence ID" value="TSJ45723.1"/>
    <property type="molecule type" value="Genomic_DNA"/>
</dbReference>
<comment type="function">
    <text evidence="12">Catalyzes the conversion of uracil and 5-phospho-alpha-D-ribose 1-diphosphate (PRPP) to UMP and diphosphate.</text>
</comment>
<evidence type="ECO:0000256" key="11">
    <source>
        <dbReference type="ARBA" id="ARBA00052919"/>
    </source>
</evidence>
<proteinExistence type="inferred from homology"/>
<comment type="caution">
    <text evidence="16">The sequence shown here is derived from an EMBL/GenBank/DDBJ whole genome shotgun (WGS) entry which is preliminary data.</text>
</comment>
<evidence type="ECO:0000313" key="17">
    <source>
        <dbReference type="Proteomes" id="UP000316008"/>
    </source>
</evidence>
<keyword evidence="9" id="KW-0342">GTP-binding</keyword>
<dbReference type="FunFam" id="3.40.50.2020:FF:000023">
    <property type="entry name" value="Probable uracil phosphoribosyltransferase"/>
    <property type="match status" value="1"/>
</dbReference>
<dbReference type="AlphaFoldDB" id="A0A556N0W7"/>
<comment type="pathway">
    <text evidence="2">Pyrimidine metabolism; UMP biosynthesis via salvage pathway; UMP from uracil: step 1/1.</text>
</comment>
<dbReference type="PANTHER" id="PTHR11608:SF0">
    <property type="entry name" value="BIFUNCTIONAL PROTEIN PYRR"/>
    <property type="match status" value="1"/>
</dbReference>
<evidence type="ECO:0000256" key="8">
    <source>
        <dbReference type="ARBA" id="ARBA00022741"/>
    </source>
</evidence>
<feature type="domain" description="Phosphoribosyltransferase" evidence="15">
    <location>
        <begin position="14"/>
        <end position="212"/>
    </location>
</feature>
<dbReference type="PANTHER" id="PTHR11608">
    <property type="entry name" value="BIFUNCTIONAL PROTEIN PYRR"/>
    <property type="match status" value="1"/>
</dbReference>
<dbReference type="InterPro" id="IPR050137">
    <property type="entry name" value="PyrR_bifunctional"/>
</dbReference>
<comment type="catalytic activity">
    <reaction evidence="11">
        <text>UMP + diphosphate = 5-phospho-alpha-D-ribose 1-diphosphate + uracil</text>
        <dbReference type="Rhea" id="RHEA:13017"/>
        <dbReference type="ChEBI" id="CHEBI:17568"/>
        <dbReference type="ChEBI" id="CHEBI:33019"/>
        <dbReference type="ChEBI" id="CHEBI:57865"/>
        <dbReference type="ChEBI" id="CHEBI:58017"/>
        <dbReference type="EC" id="2.4.2.9"/>
    </reaction>
</comment>
<evidence type="ECO:0000256" key="1">
    <source>
        <dbReference type="ARBA" id="ARBA00001946"/>
    </source>
</evidence>
<dbReference type="Proteomes" id="UP000316008">
    <property type="component" value="Unassembled WGS sequence"/>
</dbReference>